<protein>
    <submittedName>
        <fullName evidence="1">Uncharacterized protein</fullName>
    </submittedName>
</protein>
<keyword evidence="2" id="KW-1185">Reference proteome</keyword>
<reference evidence="1" key="1">
    <citation type="submission" date="2022-11" db="EMBL/GenBank/DDBJ databases">
        <title>Genome Sequence of Boeremia exigua.</title>
        <authorList>
            <person name="Buettner E."/>
        </authorList>
    </citation>
    <scope>NUCLEOTIDE SEQUENCE</scope>
    <source>
        <strain evidence="1">CU02</strain>
    </source>
</reference>
<organism evidence="1 2">
    <name type="scientific">Boeremia exigua</name>
    <dbReference type="NCBI Taxonomy" id="749465"/>
    <lineage>
        <taxon>Eukaryota</taxon>
        <taxon>Fungi</taxon>
        <taxon>Dikarya</taxon>
        <taxon>Ascomycota</taxon>
        <taxon>Pezizomycotina</taxon>
        <taxon>Dothideomycetes</taxon>
        <taxon>Pleosporomycetidae</taxon>
        <taxon>Pleosporales</taxon>
        <taxon>Pleosporineae</taxon>
        <taxon>Didymellaceae</taxon>
        <taxon>Boeremia</taxon>
    </lineage>
</organism>
<accession>A0ACC2ISX0</accession>
<evidence type="ECO:0000313" key="1">
    <source>
        <dbReference type="EMBL" id="KAJ8118282.1"/>
    </source>
</evidence>
<comment type="caution">
    <text evidence="1">The sequence shown here is derived from an EMBL/GenBank/DDBJ whole genome shotgun (WGS) entry which is preliminary data.</text>
</comment>
<sequence>MTEGDKGHLKKRSGLIFRTDHWERQVKIHANLEQDMRMLKKGKSPSNKGVKRLKRTEVLQEKPREEPTPNEEPSPREEHSPKEKPSFSRQRVTLASMLEEARGDPKVANITKEKSAQRGPISSTGPVNPSLIKKDLEITQPKKEEMAGLLKEESTAISLCKKKHIRLACDWSFADPINRRKEWRIRLIDYRQDPDVFTNGMEEHKYCIRATTSALLNGLASRIHQDMKEIQHYLPNAYDANTQQWSRSAAKMQIPPIRRIEQELHPLIVNVLREINRDDNKGSTEESIDNKKTEKDVKRIAADKRERMKREAESSRLAKLMKDQAERKEDDQRRVKDATLRQVEAQRSVNEAGLVAVQHAKQQSRRESTVSKMTREEQKAFRSIHAAEQEEVDQLDQAEARAKRQLADQKREAGPAVEQDEDADDGLEAALPEALEEDTDDGLEAAMLEALEEDISKPKSVIKQPAKKPQKKTNALRSPKATISGEKPDISTPPVEERKRRRQRARPIIQDSSDDSDSVKERKPGRQIRPEVTFRIPRISFADYLVAKAASRGSASKSEQLNTQVTKPATAEYSKNVVKGKDEATAITVQVEQRNDTTDRTEVTRTTTVKSDSDQGETAVKHASRVQSSTTTEVSKQESAHDTAPKHEPENGSGASSNAQGAAVDTSSPRSTPSTPFNPDTSSSGKRKRTGIDLEPSDNLSSSKKRKVESPIASATVQQPDEGASANTDSPPAHQTRSKTSEHASSGEKSTDLSATSTSSQKRKMTWSEDDGQVSISSGGTKRVKRVHFSNQAESNVDAETPQVEAGSKDSLDSLFEDELDV</sequence>
<proteinExistence type="predicted"/>
<dbReference type="Proteomes" id="UP001153331">
    <property type="component" value="Unassembled WGS sequence"/>
</dbReference>
<name>A0ACC2ISX0_9PLEO</name>
<gene>
    <name evidence="1" type="ORF">OPT61_g726</name>
</gene>
<dbReference type="EMBL" id="JAPHNI010000024">
    <property type="protein sequence ID" value="KAJ8118282.1"/>
    <property type="molecule type" value="Genomic_DNA"/>
</dbReference>
<evidence type="ECO:0000313" key="2">
    <source>
        <dbReference type="Proteomes" id="UP001153331"/>
    </source>
</evidence>